<dbReference type="EMBL" id="JACHCE010000003">
    <property type="protein sequence ID" value="MBB5636615.1"/>
    <property type="molecule type" value="Genomic_DNA"/>
</dbReference>
<dbReference type="Proteomes" id="UP000537204">
    <property type="component" value="Unassembled WGS sequence"/>
</dbReference>
<comment type="caution">
    <text evidence="1">The sequence shown here is derived from an EMBL/GenBank/DDBJ whole genome shotgun (WGS) entry which is preliminary data.</text>
</comment>
<gene>
    <name evidence="1" type="ORF">HDE68_002516</name>
</gene>
<reference evidence="1 2" key="1">
    <citation type="submission" date="2020-08" db="EMBL/GenBank/DDBJ databases">
        <title>Genomic Encyclopedia of Type Strains, Phase IV (KMG-V): Genome sequencing to study the core and pangenomes of soil and plant-associated prokaryotes.</title>
        <authorList>
            <person name="Whitman W."/>
        </authorList>
    </citation>
    <scope>NUCLEOTIDE SEQUENCE [LARGE SCALE GENOMIC DNA]</scope>
    <source>
        <strain evidence="1 2">S3M1</strain>
    </source>
</reference>
<dbReference type="AlphaFoldDB" id="A0A7W8ZMK7"/>
<sequence>MAFLLEEFFLDQENLGTGQVSGYSDVNPYHIHNISTLSPPVYGEKVDSPTS</sequence>
<evidence type="ECO:0000313" key="1">
    <source>
        <dbReference type="EMBL" id="MBB5636615.1"/>
    </source>
</evidence>
<organism evidence="1 2">
    <name type="scientific">Pedobacter cryoconitis</name>
    <dbReference type="NCBI Taxonomy" id="188932"/>
    <lineage>
        <taxon>Bacteria</taxon>
        <taxon>Pseudomonadati</taxon>
        <taxon>Bacteroidota</taxon>
        <taxon>Sphingobacteriia</taxon>
        <taxon>Sphingobacteriales</taxon>
        <taxon>Sphingobacteriaceae</taxon>
        <taxon>Pedobacter</taxon>
    </lineage>
</organism>
<evidence type="ECO:0000313" key="2">
    <source>
        <dbReference type="Proteomes" id="UP000537204"/>
    </source>
</evidence>
<proteinExistence type="predicted"/>
<name>A0A7W8ZMK7_9SPHI</name>
<protein>
    <submittedName>
        <fullName evidence="1">Uncharacterized protein</fullName>
    </submittedName>
</protein>
<accession>A0A7W8ZMK7</accession>